<dbReference type="InterPro" id="IPR052164">
    <property type="entry name" value="Anthracycline_SecMetBiosynth"/>
</dbReference>
<evidence type="ECO:0000313" key="2">
    <source>
        <dbReference type="EMBL" id="MBC3847016.1"/>
    </source>
</evidence>
<keyword evidence="3" id="KW-1185">Reference proteome</keyword>
<dbReference type="Pfam" id="PF00903">
    <property type="entry name" value="Glyoxalase"/>
    <property type="match status" value="1"/>
</dbReference>
<dbReference type="InterPro" id="IPR004360">
    <property type="entry name" value="Glyas_Fos-R_dOase_dom"/>
</dbReference>
<dbReference type="CDD" id="cd07247">
    <property type="entry name" value="SgaA_N_like"/>
    <property type="match status" value="1"/>
</dbReference>
<reference evidence="2 3" key="1">
    <citation type="submission" date="2020-08" db="EMBL/GenBank/DDBJ databases">
        <title>Winogradskyella ouciana sp. nov., isolated from the hadal seawater of the Mariana Trench.</title>
        <authorList>
            <person name="He X."/>
        </authorList>
    </citation>
    <scope>NUCLEOTIDE SEQUENCE [LARGE SCALE GENOMIC DNA]</scope>
    <source>
        <strain evidence="2 3">KCTC 22026</strain>
    </source>
</reference>
<gene>
    <name evidence="2" type="ORF">H6H04_11540</name>
</gene>
<organism evidence="2 3">
    <name type="scientific">Winogradskyella echinorum</name>
    <dbReference type="NCBI Taxonomy" id="538189"/>
    <lineage>
        <taxon>Bacteria</taxon>
        <taxon>Pseudomonadati</taxon>
        <taxon>Bacteroidota</taxon>
        <taxon>Flavobacteriia</taxon>
        <taxon>Flavobacteriales</taxon>
        <taxon>Flavobacteriaceae</taxon>
        <taxon>Winogradskyella</taxon>
    </lineage>
</organism>
<proteinExistence type="predicted"/>
<name>A0ABR6Y2P7_9FLAO</name>
<dbReference type="InterPro" id="IPR029068">
    <property type="entry name" value="Glyas_Bleomycin-R_OHBP_Dase"/>
</dbReference>
<comment type="caution">
    <text evidence="2">The sequence shown here is derived from an EMBL/GenBank/DDBJ whole genome shotgun (WGS) entry which is preliminary data.</text>
</comment>
<protein>
    <submittedName>
        <fullName evidence="2">VOC family protein</fullName>
    </submittedName>
</protein>
<dbReference type="RefSeq" id="WP_186846109.1">
    <property type="nucleotide sequence ID" value="NZ_JACOME010000002.1"/>
</dbReference>
<dbReference type="PANTHER" id="PTHR33993:SF2">
    <property type="entry name" value="VOC DOMAIN-CONTAINING PROTEIN"/>
    <property type="match status" value="1"/>
</dbReference>
<sequence>MVVWFEIPVNDMQRAKKFYETVFDIKIKDVEFGGLKMGWFPNNNGSYGTTGTLIKQHSYIPSKEGTLIYFMSKDITTELNRVEEAGGKIGLEKTIISEDNGFMGVFIDSEGNRIALHSDA</sequence>
<dbReference type="PANTHER" id="PTHR33993">
    <property type="entry name" value="GLYOXALASE-RELATED"/>
    <property type="match status" value="1"/>
</dbReference>
<evidence type="ECO:0000259" key="1">
    <source>
        <dbReference type="PROSITE" id="PS51819"/>
    </source>
</evidence>
<dbReference type="SUPFAM" id="SSF54593">
    <property type="entry name" value="Glyoxalase/Bleomycin resistance protein/Dihydroxybiphenyl dioxygenase"/>
    <property type="match status" value="1"/>
</dbReference>
<dbReference type="Proteomes" id="UP000607435">
    <property type="component" value="Unassembled WGS sequence"/>
</dbReference>
<dbReference type="InterPro" id="IPR037523">
    <property type="entry name" value="VOC_core"/>
</dbReference>
<dbReference type="EMBL" id="JACOME010000002">
    <property type="protein sequence ID" value="MBC3847016.1"/>
    <property type="molecule type" value="Genomic_DNA"/>
</dbReference>
<evidence type="ECO:0000313" key="3">
    <source>
        <dbReference type="Proteomes" id="UP000607435"/>
    </source>
</evidence>
<accession>A0ABR6Y2P7</accession>
<dbReference type="PROSITE" id="PS51819">
    <property type="entry name" value="VOC"/>
    <property type="match status" value="1"/>
</dbReference>
<dbReference type="Gene3D" id="3.10.180.10">
    <property type="entry name" value="2,3-Dihydroxybiphenyl 1,2-Dioxygenase, domain 1"/>
    <property type="match status" value="1"/>
</dbReference>
<feature type="domain" description="VOC" evidence="1">
    <location>
        <begin position="1"/>
        <end position="119"/>
    </location>
</feature>